<protein>
    <submittedName>
        <fullName evidence="2">Secreted RxLR effector protein 161-like</fullName>
    </submittedName>
</protein>
<reference evidence="2" key="2">
    <citation type="submission" date="2025-08" db="UniProtKB">
        <authorList>
            <consortium name="RefSeq"/>
        </authorList>
    </citation>
    <scope>IDENTIFICATION</scope>
    <source>
        <tissue evidence="2">Leaf</tissue>
    </source>
</reference>
<evidence type="ECO:0000313" key="2">
    <source>
        <dbReference type="RefSeq" id="XP_075112077.1"/>
    </source>
</evidence>
<dbReference type="Proteomes" id="UP000790787">
    <property type="component" value="Chromosome 6"/>
</dbReference>
<accession>A0AC58URG9</accession>
<name>A0AC58URG9_TOBAC</name>
<gene>
    <name evidence="2" type="primary">LOC142182068</name>
</gene>
<organism evidence="1 2">
    <name type="scientific">Nicotiana tabacum</name>
    <name type="common">Common tobacco</name>
    <dbReference type="NCBI Taxonomy" id="4097"/>
    <lineage>
        <taxon>Eukaryota</taxon>
        <taxon>Viridiplantae</taxon>
        <taxon>Streptophyta</taxon>
        <taxon>Embryophyta</taxon>
        <taxon>Tracheophyta</taxon>
        <taxon>Spermatophyta</taxon>
        <taxon>Magnoliopsida</taxon>
        <taxon>eudicotyledons</taxon>
        <taxon>Gunneridae</taxon>
        <taxon>Pentapetalae</taxon>
        <taxon>asterids</taxon>
        <taxon>lamiids</taxon>
        <taxon>Solanales</taxon>
        <taxon>Solanaceae</taxon>
        <taxon>Nicotianoideae</taxon>
        <taxon>Nicotianeae</taxon>
        <taxon>Nicotiana</taxon>
    </lineage>
</organism>
<reference evidence="1" key="1">
    <citation type="journal article" date="2014" name="Nat. Commun.">
        <title>The tobacco genome sequence and its comparison with those of tomato and potato.</title>
        <authorList>
            <person name="Sierro N."/>
            <person name="Battey J.N."/>
            <person name="Ouadi S."/>
            <person name="Bakaher N."/>
            <person name="Bovet L."/>
            <person name="Willig A."/>
            <person name="Goepfert S."/>
            <person name="Peitsch M.C."/>
            <person name="Ivanov N.V."/>
        </authorList>
    </citation>
    <scope>NUCLEOTIDE SEQUENCE [LARGE SCALE GENOMIC DNA]</scope>
</reference>
<evidence type="ECO:0000313" key="1">
    <source>
        <dbReference type="Proteomes" id="UP000790787"/>
    </source>
</evidence>
<sequence length="74" mass="8195">MSRVPYRSTVESLMYAMVYPRPNICLAVGLASGKDLRLVGYSDADHGRDLDDRKYTSGYVFSLSDGAISWSGKK</sequence>
<dbReference type="RefSeq" id="XP_075112077.1">
    <property type="nucleotide sequence ID" value="XM_075255976.1"/>
</dbReference>
<proteinExistence type="predicted"/>
<keyword evidence="1" id="KW-1185">Reference proteome</keyword>